<dbReference type="EMBL" id="CP141261">
    <property type="protein sequence ID" value="WRL63771.1"/>
    <property type="molecule type" value="Genomic_DNA"/>
</dbReference>
<evidence type="ECO:0000256" key="1">
    <source>
        <dbReference type="SAM" id="MobiDB-lite"/>
    </source>
</evidence>
<evidence type="ECO:0000313" key="3">
    <source>
        <dbReference type="EMBL" id="WRL63771.1"/>
    </source>
</evidence>
<keyword evidence="2" id="KW-0472">Membrane</keyword>
<reference evidence="3 4" key="1">
    <citation type="submission" date="2023-12" db="EMBL/GenBank/DDBJ databases">
        <title>Blastococcus brunescens sp. nov., an actonobacterium isolated from sandstone collected in sahara desert.</title>
        <authorList>
            <person name="Gtari M."/>
            <person name="Ghodhbane F."/>
        </authorList>
    </citation>
    <scope>NUCLEOTIDE SEQUENCE [LARGE SCALE GENOMIC DNA]</scope>
    <source>
        <strain evidence="3 4">BMG 8361</strain>
    </source>
</reference>
<evidence type="ECO:0000256" key="2">
    <source>
        <dbReference type="SAM" id="Phobius"/>
    </source>
</evidence>
<dbReference type="RefSeq" id="WP_324275103.1">
    <property type="nucleotide sequence ID" value="NZ_CP141261.1"/>
</dbReference>
<feature type="transmembrane region" description="Helical" evidence="2">
    <location>
        <begin position="81"/>
        <end position="100"/>
    </location>
</feature>
<dbReference type="Proteomes" id="UP001324287">
    <property type="component" value="Chromosome"/>
</dbReference>
<keyword evidence="2" id="KW-1133">Transmembrane helix</keyword>
<protein>
    <submittedName>
        <fullName evidence="3">Uncharacterized protein</fullName>
    </submittedName>
</protein>
<feature type="region of interest" description="Disordered" evidence="1">
    <location>
        <begin position="21"/>
        <end position="40"/>
    </location>
</feature>
<gene>
    <name evidence="3" type="ORF">U6N30_29725</name>
</gene>
<accession>A0ABZ1B0R4</accession>
<sequence length="110" mass="10584">MAPSDIVAAAAFDPSRYFVPGESLGGTDRDGSGGGSGGVAGSYDGASVPVFGQLAGLDGAALEKGDAVAEAASERVAAQTLPAAALAAVIALAAVTAALVRTHQAARTTR</sequence>
<organism evidence="3 4">
    <name type="scientific">Blastococcus brunescens</name>
    <dbReference type="NCBI Taxonomy" id="1564165"/>
    <lineage>
        <taxon>Bacteria</taxon>
        <taxon>Bacillati</taxon>
        <taxon>Actinomycetota</taxon>
        <taxon>Actinomycetes</taxon>
        <taxon>Geodermatophilales</taxon>
        <taxon>Geodermatophilaceae</taxon>
        <taxon>Blastococcus</taxon>
    </lineage>
</organism>
<proteinExistence type="predicted"/>
<keyword evidence="2" id="KW-0812">Transmembrane</keyword>
<name>A0ABZ1B0R4_9ACTN</name>
<evidence type="ECO:0000313" key="4">
    <source>
        <dbReference type="Proteomes" id="UP001324287"/>
    </source>
</evidence>
<keyword evidence="4" id="KW-1185">Reference proteome</keyword>